<comment type="caution">
    <text evidence="4">The sequence shown here is derived from an EMBL/GenBank/DDBJ whole genome shotgun (WGS) entry which is preliminary data.</text>
</comment>
<dbReference type="GO" id="GO:0006281">
    <property type="term" value="P:DNA repair"/>
    <property type="evidence" value="ECO:0007669"/>
    <property type="project" value="InterPro"/>
</dbReference>
<dbReference type="EMBL" id="LKHV02000001">
    <property type="protein sequence ID" value="MCS5707917.1"/>
    <property type="molecule type" value="Genomic_DNA"/>
</dbReference>
<dbReference type="InterPro" id="IPR036388">
    <property type="entry name" value="WH-like_DNA-bd_sf"/>
</dbReference>
<dbReference type="InterPro" id="IPR036217">
    <property type="entry name" value="MethylDNA_cys_MeTrfase_DNAb"/>
</dbReference>
<dbReference type="Pfam" id="PF01035">
    <property type="entry name" value="DNA_binding_1"/>
    <property type="match status" value="1"/>
</dbReference>
<dbReference type="Proteomes" id="UP000051494">
    <property type="component" value="Unassembled WGS sequence"/>
</dbReference>
<evidence type="ECO:0000313" key="4">
    <source>
        <dbReference type="EMBL" id="MCS5707917.1"/>
    </source>
</evidence>
<evidence type="ECO:0000256" key="1">
    <source>
        <dbReference type="ARBA" id="ARBA00022763"/>
    </source>
</evidence>
<evidence type="ECO:0000313" key="5">
    <source>
        <dbReference type="Proteomes" id="UP000051494"/>
    </source>
</evidence>
<reference evidence="4" key="1">
    <citation type="journal article" date="2016" name="Genome Announc.">
        <title>Draft Genome Sequences of Two Novel Amoeba-Resistant Intranuclear Bacteria, 'Candidatus Berkiella cookevillensis' and 'Candidatus Berkiella aquae'.</title>
        <authorList>
            <person name="Mehari Y.T."/>
            <person name="Arivett B.A."/>
            <person name="Farone A.L."/>
            <person name="Gunderson J.H."/>
            <person name="Farone M.B."/>
        </authorList>
    </citation>
    <scope>NUCLEOTIDE SEQUENCE</scope>
    <source>
        <strain evidence="4">CC99</strain>
    </source>
</reference>
<keyword evidence="2" id="KW-0472">Membrane</keyword>
<dbReference type="Gene3D" id="1.10.10.10">
    <property type="entry name" value="Winged helix-like DNA-binding domain superfamily/Winged helix DNA-binding domain"/>
    <property type="match status" value="1"/>
</dbReference>
<dbReference type="InterPro" id="IPR014048">
    <property type="entry name" value="MethylDNA_cys_MeTrfase_DNA-bd"/>
</dbReference>
<dbReference type="SUPFAM" id="SSF46767">
    <property type="entry name" value="Methylated DNA-protein cysteine methyltransferase, C-terminal domain"/>
    <property type="match status" value="1"/>
</dbReference>
<proteinExistence type="predicted"/>
<keyword evidence="5" id="KW-1185">Reference proteome</keyword>
<reference evidence="4" key="2">
    <citation type="submission" date="2021-06" db="EMBL/GenBank/DDBJ databases">
        <title>Genomic Description and Analysis of Intracellular Bacteria, Candidatus Berkiella cookevillensis and Candidatus Berkiella aquae.</title>
        <authorList>
            <person name="Kidane D.T."/>
            <person name="Mehari Y.T."/>
            <person name="Rice F.C."/>
            <person name="Arivett B.A."/>
            <person name="Farone A.L."/>
            <person name="Berk S.G."/>
            <person name="Farone M.B."/>
        </authorList>
    </citation>
    <scope>NUCLEOTIDE SEQUENCE</scope>
    <source>
        <strain evidence="4">CC99</strain>
    </source>
</reference>
<dbReference type="AlphaFoldDB" id="A0AAE3HNM8"/>
<organism evidence="4 5">
    <name type="scientific">Candidatus Berkiella cookevillensis</name>
    <dbReference type="NCBI Taxonomy" id="437022"/>
    <lineage>
        <taxon>Bacteria</taxon>
        <taxon>Pseudomonadati</taxon>
        <taxon>Pseudomonadota</taxon>
        <taxon>Gammaproteobacteria</taxon>
        <taxon>Candidatus Berkiellales</taxon>
        <taxon>Candidatus Berkiellaceae</taxon>
        <taxon>Candidatus Berkiella</taxon>
    </lineage>
</organism>
<protein>
    <submittedName>
        <fullName evidence="4">MGMT family protein</fullName>
    </submittedName>
</protein>
<gene>
    <name evidence="4" type="ORF">CC99x_003260</name>
</gene>
<evidence type="ECO:0000256" key="2">
    <source>
        <dbReference type="SAM" id="Phobius"/>
    </source>
</evidence>
<evidence type="ECO:0000259" key="3">
    <source>
        <dbReference type="Pfam" id="PF01035"/>
    </source>
</evidence>
<dbReference type="GO" id="GO:0003824">
    <property type="term" value="F:catalytic activity"/>
    <property type="evidence" value="ECO:0007669"/>
    <property type="project" value="InterPro"/>
</dbReference>
<sequence length="43" mass="4771">MNNPSAFQATARANGANQFAIIIPYHRVINIPAVLIFILIKFT</sequence>
<keyword evidence="2" id="KW-0812">Transmembrane</keyword>
<keyword evidence="2" id="KW-1133">Transmembrane helix</keyword>
<feature type="transmembrane region" description="Helical" evidence="2">
    <location>
        <begin position="20"/>
        <end position="40"/>
    </location>
</feature>
<dbReference type="RefSeq" id="WP_083477343.1">
    <property type="nucleotide sequence ID" value="NZ_LKHV02000001.1"/>
</dbReference>
<keyword evidence="1" id="KW-0227">DNA damage</keyword>
<feature type="domain" description="Methylated-DNA-[protein]-cysteine S-methyltransferase DNA binding" evidence="3">
    <location>
        <begin position="2"/>
        <end position="30"/>
    </location>
</feature>
<accession>A0AAE3HNM8</accession>
<name>A0AAE3HNM8_9GAMM</name>